<dbReference type="InterPro" id="IPR051374">
    <property type="entry name" value="Ataxin-10/CTR86_families"/>
</dbReference>
<evidence type="ECO:0000256" key="6">
    <source>
        <dbReference type="SAM" id="MobiDB-lite"/>
    </source>
</evidence>
<evidence type="ECO:0000256" key="3">
    <source>
        <dbReference type="ARBA" id="ARBA00022618"/>
    </source>
</evidence>
<dbReference type="Proteomes" id="UP001445076">
    <property type="component" value="Unassembled WGS sequence"/>
</dbReference>
<dbReference type="InterPro" id="IPR019156">
    <property type="entry name" value="Ataxin-10_domain"/>
</dbReference>
<gene>
    <name evidence="8" type="ORF">OTU49_007172</name>
</gene>
<dbReference type="Pfam" id="PF09759">
    <property type="entry name" value="Atx10homo_assoc"/>
    <property type="match status" value="1"/>
</dbReference>
<dbReference type="GO" id="GO:0005829">
    <property type="term" value="C:cytosol"/>
    <property type="evidence" value="ECO:0007669"/>
    <property type="project" value="TreeGrafter"/>
</dbReference>
<name>A0AAW0WXQ6_CHEQU</name>
<dbReference type="GO" id="GO:0051301">
    <property type="term" value="P:cell division"/>
    <property type="evidence" value="ECO:0007669"/>
    <property type="project" value="UniProtKB-KW"/>
</dbReference>
<evidence type="ECO:0000256" key="4">
    <source>
        <dbReference type="ARBA" id="ARBA00023306"/>
    </source>
</evidence>
<reference evidence="8" key="2">
    <citation type="submission" date="2024-01" db="EMBL/GenBank/DDBJ databases">
        <authorList>
            <person name="He J."/>
            <person name="Wang M."/>
            <person name="Zheng J."/>
            <person name="Liu Z."/>
        </authorList>
    </citation>
    <scope>NUCLEOTIDE SEQUENCE</scope>
    <source>
        <strain evidence="8">ZL_2023a</strain>
        <tissue evidence="8">Muscle</tissue>
    </source>
</reference>
<comment type="similarity">
    <text evidence="1">Belongs to the ataxin-10 family.</text>
</comment>
<dbReference type="SUPFAM" id="SSF48371">
    <property type="entry name" value="ARM repeat"/>
    <property type="match status" value="1"/>
</dbReference>
<reference evidence="8 9" key="1">
    <citation type="journal article" date="2024" name="BMC Genomics">
        <title>Genome assembly of redclaw crayfish (Cherax quadricarinatus) provides insights into its immune adaptation and hypoxia tolerance.</title>
        <authorList>
            <person name="Liu Z."/>
            <person name="Zheng J."/>
            <person name="Li H."/>
            <person name="Fang K."/>
            <person name="Wang S."/>
            <person name="He J."/>
            <person name="Zhou D."/>
            <person name="Weng S."/>
            <person name="Chi M."/>
            <person name="Gu Z."/>
            <person name="He J."/>
            <person name="Li F."/>
            <person name="Wang M."/>
        </authorList>
    </citation>
    <scope>NUCLEOTIDE SEQUENCE [LARGE SCALE GENOMIC DNA]</scope>
    <source>
        <strain evidence="8">ZL_2023a</strain>
    </source>
</reference>
<dbReference type="Gene3D" id="1.25.10.10">
    <property type="entry name" value="Leucine-rich Repeat Variant"/>
    <property type="match status" value="1"/>
</dbReference>
<comment type="function">
    <text evidence="5">May play a role in the regulation of cytokinesis. May play a role in signaling by stimulating protein glycosylation. Induces neuritogenesis by activating the Ras-MAP kinase pathway and is necessary for the survival of cerebellar neurons. Does not appear to play a major role in ciliogenesis.</text>
</comment>
<feature type="compositionally biased region" description="Polar residues" evidence="6">
    <location>
        <begin position="127"/>
        <end position="139"/>
    </location>
</feature>
<comment type="caution">
    <text evidence="8">The sequence shown here is derived from an EMBL/GenBank/DDBJ whole genome shotgun (WGS) entry which is preliminary data.</text>
</comment>
<evidence type="ECO:0000313" key="9">
    <source>
        <dbReference type="Proteomes" id="UP001445076"/>
    </source>
</evidence>
<proteinExistence type="inferred from homology"/>
<dbReference type="InterPro" id="IPR011989">
    <property type="entry name" value="ARM-like"/>
</dbReference>
<evidence type="ECO:0000313" key="8">
    <source>
        <dbReference type="EMBL" id="KAK8732072.1"/>
    </source>
</evidence>
<dbReference type="EMBL" id="JARKIK010000058">
    <property type="protein sequence ID" value="KAK8732072.1"/>
    <property type="molecule type" value="Genomic_DNA"/>
</dbReference>
<dbReference type="AlphaFoldDB" id="A0AAW0WXQ6"/>
<evidence type="ECO:0000256" key="5">
    <source>
        <dbReference type="ARBA" id="ARBA00045173"/>
    </source>
</evidence>
<keyword evidence="9" id="KW-1185">Reference proteome</keyword>
<organism evidence="8 9">
    <name type="scientific">Cherax quadricarinatus</name>
    <name type="common">Australian red claw crayfish</name>
    <dbReference type="NCBI Taxonomy" id="27406"/>
    <lineage>
        <taxon>Eukaryota</taxon>
        <taxon>Metazoa</taxon>
        <taxon>Ecdysozoa</taxon>
        <taxon>Arthropoda</taxon>
        <taxon>Crustacea</taxon>
        <taxon>Multicrustacea</taxon>
        <taxon>Malacostraca</taxon>
        <taxon>Eumalacostraca</taxon>
        <taxon>Eucarida</taxon>
        <taxon>Decapoda</taxon>
        <taxon>Pleocyemata</taxon>
        <taxon>Astacidea</taxon>
        <taxon>Parastacoidea</taxon>
        <taxon>Parastacidae</taxon>
        <taxon>Cherax</taxon>
    </lineage>
</organism>
<keyword evidence="3" id="KW-0132">Cell division</keyword>
<dbReference type="PANTHER" id="PTHR13255">
    <property type="entry name" value="ATAXIN-10"/>
    <property type="match status" value="1"/>
</dbReference>
<keyword evidence="4" id="KW-0131">Cell cycle</keyword>
<dbReference type="EMBL" id="JARKIK010000058">
    <property type="protein sequence ID" value="KAK8732070.1"/>
    <property type="molecule type" value="Genomic_DNA"/>
</dbReference>
<dbReference type="PANTHER" id="PTHR13255:SF0">
    <property type="entry name" value="ATAXIN-10"/>
    <property type="match status" value="1"/>
</dbReference>
<feature type="region of interest" description="Disordered" evidence="6">
    <location>
        <begin position="121"/>
        <end position="140"/>
    </location>
</feature>
<dbReference type="GO" id="GO:0031175">
    <property type="term" value="P:neuron projection development"/>
    <property type="evidence" value="ECO:0007669"/>
    <property type="project" value="TreeGrafter"/>
</dbReference>
<dbReference type="EMBL" id="JARKIK010000058">
    <property type="protein sequence ID" value="KAK8732071.1"/>
    <property type="molecule type" value="Genomic_DNA"/>
</dbReference>
<evidence type="ECO:0000256" key="1">
    <source>
        <dbReference type="ARBA" id="ARBA00008384"/>
    </source>
</evidence>
<accession>A0AAW0WXQ6</accession>
<evidence type="ECO:0000256" key="2">
    <source>
        <dbReference type="ARBA" id="ARBA00018804"/>
    </source>
</evidence>
<feature type="domain" description="Ataxin-10" evidence="7">
    <location>
        <begin position="417"/>
        <end position="506"/>
    </location>
</feature>
<sequence length="528" mass="58805">MTEVCEDVLGVLEDAVLLHGNGNLAQCTTKLKVLQKQMMSVDRFKLDASVLWNICGIIKGEVAKWNQESQIKPSTESLATVSSSLCCLRNTFPHCSRTQLLVAESTDLLDPIMSCTQWTFREETEGEQSPDNGNITDGSMNHRTEAAKATEQDIENSRDSYSEWKKAHSTLASACVTCLGNIVAANSTTRKIVWPRMLPLLRDLLGYPDWQVSQMASMILHNCLLELSLREELCKSREVDVIIDKLLSLYVNESQYSCFVLFCLELLLSSKDTVKVSWPILSAKHRLLCLDVLVALLIDPIHSRCESLPVSTVTFLVNIFKSEADKILCTHAGQLPLDDSQVLVRLANFVCSAAASDAWRHLLQQDLSLLITTVYLLQCITDIGKMGGNAFTPLNRFSDLSDEQQMANAENHPAFGFKCDLIRLIASLVYRHKDNQDQVREIGGILLLLESSQFDARNPLIKEVSIFAVRNLLEGNLENQLLVKGLKLEGVAENPGLQDLGLEAVCEGERIRLVQRSNSPLLDEDAEL</sequence>
<protein>
    <recommendedName>
        <fullName evidence="2">Ataxin-10</fullName>
    </recommendedName>
</protein>
<evidence type="ECO:0000259" key="7">
    <source>
        <dbReference type="Pfam" id="PF09759"/>
    </source>
</evidence>
<dbReference type="InterPro" id="IPR016024">
    <property type="entry name" value="ARM-type_fold"/>
</dbReference>